<feature type="compositionally biased region" description="Basic and acidic residues" evidence="1">
    <location>
        <begin position="332"/>
        <end position="344"/>
    </location>
</feature>
<dbReference type="Proteomes" id="UP001175227">
    <property type="component" value="Unassembled WGS sequence"/>
</dbReference>
<feature type="region of interest" description="Disordered" evidence="1">
    <location>
        <begin position="223"/>
        <end position="362"/>
    </location>
</feature>
<evidence type="ECO:0000313" key="3">
    <source>
        <dbReference type="Proteomes" id="UP001175227"/>
    </source>
</evidence>
<comment type="caution">
    <text evidence="2">The sequence shown here is derived from an EMBL/GenBank/DDBJ whole genome shotgun (WGS) entry which is preliminary data.</text>
</comment>
<protein>
    <recommendedName>
        <fullName evidence="4">Chromatin target of PRMT1 protein C-terminal domain-containing protein</fullName>
    </recommendedName>
</protein>
<evidence type="ECO:0008006" key="4">
    <source>
        <dbReference type="Google" id="ProtNLM"/>
    </source>
</evidence>
<feature type="compositionally biased region" description="Acidic residues" evidence="1">
    <location>
        <begin position="67"/>
        <end position="85"/>
    </location>
</feature>
<feature type="compositionally biased region" description="Basic residues" evidence="1">
    <location>
        <begin position="312"/>
        <end position="331"/>
    </location>
</feature>
<sequence>MDSLDNLDPELAALSYDDDVAYEDQHPTHPSNDPARAALANRIGTSKVYLLSESSTARVGKRKHADEGEDDTPGDGGDDDDEMDEDLTHRGNALLLQGSPISHLPTARLFAYATHFDAHPLGLEWINDNTCVFVFESKAGARAGQRFLQKSPTEEPDDDDFVTAKPIPIALWPPEERINKSLGKGEGLKGVIRMRWAREGDVKKRGAKKDSEFYKKHGSFAGKEVYDGREGPGANKRRRRDSEEDKALLDQDLDAFLAEDEPLPDTASSPPSKMYSDYISSDGRTLLERTSNIREHPEPGTLAGRLTEQRSQRSRNGRPPHDRERRRRRGGRGSERRRGEERPNKSQQQLDDELDAFLKEGE</sequence>
<dbReference type="Pfam" id="PF10309">
    <property type="entry name" value="NCBP3"/>
    <property type="match status" value="1"/>
</dbReference>
<accession>A0AA39TIH8</accession>
<feature type="region of interest" description="Disordered" evidence="1">
    <location>
        <begin position="1"/>
        <end position="35"/>
    </location>
</feature>
<reference evidence="2" key="1">
    <citation type="submission" date="2023-06" db="EMBL/GenBank/DDBJ databases">
        <authorList>
            <consortium name="Lawrence Berkeley National Laboratory"/>
            <person name="Ahrendt S."/>
            <person name="Sahu N."/>
            <person name="Indic B."/>
            <person name="Wong-Bajracharya J."/>
            <person name="Merenyi Z."/>
            <person name="Ke H.-M."/>
            <person name="Monk M."/>
            <person name="Kocsube S."/>
            <person name="Drula E."/>
            <person name="Lipzen A."/>
            <person name="Balint B."/>
            <person name="Henrissat B."/>
            <person name="Andreopoulos B."/>
            <person name="Martin F.M."/>
            <person name="Harder C.B."/>
            <person name="Rigling D."/>
            <person name="Ford K.L."/>
            <person name="Foster G.D."/>
            <person name="Pangilinan J."/>
            <person name="Papanicolaou A."/>
            <person name="Barry K."/>
            <person name="LaButti K."/>
            <person name="Viragh M."/>
            <person name="Koriabine M."/>
            <person name="Yan M."/>
            <person name="Riley R."/>
            <person name="Champramary S."/>
            <person name="Plett K.L."/>
            <person name="Tsai I.J."/>
            <person name="Slot J."/>
            <person name="Sipos G."/>
            <person name="Plett J."/>
            <person name="Nagy L.G."/>
            <person name="Grigoriev I.V."/>
        </authorList>
    </citation>
    <scope>NUCLEOTIDE SEQUENCE</scope>
    <source>
        <strain evidence="2">ICMP 16352</strain>
    </source>
</reference>
<proteinExistence type="predicted"/>
<feature type="compositionally biased region" description="Acidic residues" evidence="1">
    <location>
        <begin position="251"/>
        <end position="263"/>
    </location>
</feature>
<evidence type="ECO:0000313" key="2">
    <source>
        <dbReference type="EMBL" id="KAK0490466.1"/>
    </source>
</evidence>
<organism evidence="2 3">
    <name type="scientific">Armillaria novae-zelandiae</name>
    <dbReference type="NCBI Taxonomy" id="153914"/>
    <lineage>
        <taxon>Eukaryota</taxon>
        <taxon>Fungi</taxon>
        <taxon>Dikarya</taxon>
        <taxon>Basidiomycota</taxon>
        <taxon>Agaricomycotina</taxon>
        <taxon>Agaricomycetes</taxon>
        <taxon>Agaricomycetidae</taxon>
        <taxon>Agaricales</taxon>
        <taxon>Marasmiineae</taxon>
        <taxon>Physalacriaceae</taxon>
        <taxon>Armillaria</taxon>
    </lineage>
</organism>
<dbReference type="GO" id="GO:0003729">
    <property type="term" value="F:mRNA binding"/>
    <property type="evidence" value="ECO:0007669"/>
    <property type="project" value="InterPro"/>
</dbReference>
<dbReference type="EMBL" id="JAUEPR010000001">
    <property type="protein sequence ID" value="KAK0490466.1"/>
    <property type="molecule type" value="Genomic_DNA"/>
</dbReference>
<dbReference type="InterPro" id="IPR019416">
    <property type="entry name" value="NCBP3"/>
</dbReference>
<dbReference type="AlphaFoldDB" id="A0AA39TIH8"/>
<feature type="region of interest" description="Disordered" evidence="1">
    <location>
        <begin position="54"/>
        <end position="85"/>
    </location>
</feature>
<feature type="compositionally biased region" description="Basic and acidic residues" evidence="1">
    <location>
        <begin position="285"/>
        <end position="298"/>
    </location>
</feature>
<name>A0AA39TIH8_9AGAR</name>
<gene>
    <name evidence="2" type="ORF">IW261DRAFT_1325261</name>
</gene>
<keyword evidence="3" id="KW-1185">Reference proteome</keyword>
<feature type="compositionally biased region" description="Basic and acidic residues" evidence="1">
    <location>
        <begin position="240"/>
        <end position="249"/>
    </location>
</feature>
<dbReference type="GO" id="GO:0000340">
    <property type="term" value="F:RNA 7-methylguanosine cap binding"/>
    <property type="evidence" value="ECO:0007669"/>
    <property type="project" value="InterPro"/>
</dbReference>
<evidence type="ECO:0000256" key="1">
    <source>
        <dbReference type="SAM" id="MobiDB-lite"/>
    </source>
</evidence>